<feature type="compositionally biased region" description="Polar residues" evidence="1">
    <location>
        <begin position="15"/>
        <end position="30"/>
    </location>
</feature>
<dbReference type="Proteomes" id="UP000626109">
    <property type="component" value="Unassembled WGS sequence"/>
</dbReference>
<dbReference type="AlphaFoldDB" id="A0A813LV35"/>
<feature type="compositionally biased region" description="Polar residues" evidence="1">
    <location>
        <begin position="91"/>
        <end position="102"/>
    </location>
</feature>
<feature type="region of interest" description="Disordered" evidence="1">
    <location>
        <begin position="1"/>
        <end position="41"/>
    </location>
</feature>
<dbReference type="EMBL" id="CAJNNW010036984">
    <property type="protein sequence ID" value="CAE8738699.1"/>
    <property type="molecule type" value="Genomic_DNA"/>
</dbReference>
<gene>
    <name evidence="2" type="ORF">PGLA2088_LOCUS49308</name>
</gene>
<name>A0A813LV35_POLGL</name>
<proteinExistence type="predicted"/>
<evidence type="ECO:0000256" key="1">
    <source>
        <dbReference type="SAM" id="MobiDB-lite"/>
    </source>
</evidence>
<feature type="region of interest" description="Disordered" evidence="1">
    <location>
        <begin position="72"/>
        <end position="102"/>
    </location>
</feature>
<evidence type="ECO:0000313" key="3">
    <source>
        <dbReference type="Proteomes" id="UP000626109"/>
    </source>
</evidence>
<sequence length="309" mass="34189">MMPPTDGTAEAAKSTDGTAEAATTPSQEPQDGSAAPTSPFHVLTNDQQCILSQEKIINEPARLALAALWQQPSKKKVRKHNPEAKDYSPVDSYNITQPGPQQTTDLADAFIEDGPLREAFKEYHSKQLMPRLNDLAISLNTAGNVLFDRTLAIEYEQADITLTPNTVQATLAQRQIVFCGLPPIYPASQINNNLQYICKQAGYQADMVIQNKVNHLFSETDPLTMDYTPVDTYNVTQQGSHQPTDLGKRKTYNVFSKGKNYSNSKNDPGKNDKGRDQCELLLLLTMILTISALNARTREWAPVGFPDFA</sequence>
<protein>
    <submittedName>
        <fullName evidence="2">Uncharacterized protein</fullName>
    </submittedName>
</protein>
<accession>A0A813LV35</accession>
<reference evidence="2" key="1">
    <citation type="submission" date="2021-02" db="EMBL/GenBank/DDBJ databases">
        <authorList>
            <person name="Dougan E. K."/>
            <person name="Rhodes N."/>
            <person name="Thang M."/>
            <person name="Chan C."/>
        </authorList>
    </citation>
    <scope>NUCLEOTIDE SEQUENCE</scope>
</reference>
<organism evidence="2 3">
    <name type="scientific">Polarella glacialis</name>
    <name type="common">Dinoflagellate</name>
    <dbReference type="NCBI Taxonomy" id="89957"/>
    <lineage>
        <taxon>Eukaryota</taxon>
        <taxon>Sar</taxon>
        <taxon>Alveolata</taxon>
        <taxon>Dinophyceae</taxon>
        <taxon>Suessiales</taxon>
        <taxon>Suessiaceae</taxon>
        <taxon>Polarella</taxon>
    </lineage>
</organism>
<comment type="caution">
    <text evidence="2">The sequence shown here is derived from an EMBL/GenBank/DDBJ whole genome shotgun (WGS) entry which is preliminary data.</text>
</comment>
<evidence type="ECO:0000313" key="2">
    <source>
        <dbReference type="EMBL" id="CAE8738699.1"/>
    </source>
</evidence>